<dbReference type="CDD" id="cd01672">
    <property type="entry name" value="TMPK"/>
    <property type="match status" value="1"/>
</dbReference>
<keyword evidence="4 11" id="KW-0808">Transferase</keyword>
<reference evidence="13 14" key="1">
    <citation type="submission" date="2019-05" db="EMBL/GenBank/DDBJ databases">
        <title>We sequenced the genome of Paenibacillus hemerocallicola KCTC 33185 for further insight into its adaptation and study the phylogeny of Paenibacillus.</title>
        <authorList>
            <person name="Narsing Rao M.P."/>
        </authorList>
    </citation>
    <scope>NUCLEOTIDE SEQUENCE [LARGE SCALE GENOMIC DNA]</scope>
    <source>
        <strain evidence="13 14">KCTC 33185</strain>
    </source>
</reference>
<keyword evidence="8 11" id="KW-0067">ATP-binding</keyword>
<evidence type="ECO:0000313" key="13">
    <source>
        <dbReference type="EMBL" id="TNJ62576.1"/>
    </source>
</evidence>
<comment type="caution">
    <text evidence="13">The sequence shown here is derived from an EMBL/GenBank/DDBJ whole genome shotgun (WGS) entry which is preliminary data.</text>
</comment>
<keyword evidence="7 11" id="KW-0418">Kinase</keyword>
<evidence type="ECO:0000256" key="7">
    <source>
        <dbReference type="ARBA" id="ARBA00022777"/>
    </source>
</evidence>
<dbReference type="InterPro" id="IPR018095">
    <property type="entry name" value="Thymidylate_kin_CS"/>
</dbReference>
<dbReference type="PROSITE" id="PS01331">
    <property type="entry name" value="THYMIDYLATE_KINASE"/>
    <property type="match status" value="1"/>
</dbReference>
<dbReference type="PANTHER" id="PTHR10344:SF4">
    <property type="entry name" value="UMP-CMP KINASE 2, MITOCHONDRIAL"/>
    <property type="match status" value="1"/>
</dbReference>
<dbReference type="GO" id="GO:0006235">
    <property type="term" value="P:dTTP biosynthetic process"/>
    <property type="evidence" value="ECO:0007669"/>
    <property type="project" value="UniProtKB-UniRule"/>
</dbReference>
<keyword evidence="6 11" id="KW-0547">Nucleotide-binding</keyword>
<dbReference type="PANTHER" id="PTHR10344">
    <property type="entry name" value="THYMIDYLATE KINASE"/>
    <property type="match status" value="1"/>
</dbReference>
<evidence type="ECO:0000256" key="1">
    <source>
        <dbReference type="ARBA" id="ARBA00009776"/>
    </source>
</evidence>
<dbReference type="GO" id="GO:0004798">
    <property type="term" value="F:dTMP kinase activity"/>
    <property type="evidence" value="ECO:0007669"/>
    <property type="project" value="UniProtKB-UniRule"/>
</dbReference>
<feature type="domain" description="Thymidylate kinase-like" evidence="12">
    <location>
        <begin position="11"/>
        <end position="199"/>
    </location>
</feature>
<accession>A0A5C4T0W7</accession>
<comment type="function">
    <text evidence="10 11">Phosphorylation of dTMP to form dTDP in both de novo and salvage pathways of dTTP synthesis.</text>
</comment>
<dbReference type="InterPro" id="IPR027417">
    <property type="entry name" value="P-loop_NTPase"/>
</dbReference>
<keyword evidence="5 11" id="KW-0545">Nucleotide biosynthesis</keyword>
<dbReference type="InterPro" id="IPR018094">
    <property type="entry name" value="Thymidylate_kinase"/>
</dbReference>
<dbReference type="NCBIfam" id="TIGR00041">
    <property type="entry name" value="DTMP_kinase"/>
    <property type="match status" value="1"/>
</dbReference>
<evidence type="ECO:0000256" key="5">
    <source>
        <dbReference type="ARBA" id="ARBA00022727"/>
    </source>
</evidence>
<sequence length="225" mass="24915">MVANRGYFITVEGGEGAGKTSAIRSMEQLLRENGFEVVVTREPGGIAIAEQIREVILDKRNVDMDGRTEALLYAAARRQHLVQKVMPALQEGKAVLCDRFIDSSLAYQGYARGLGIDEIFALNRFAIHETMPDLTVLLDVSPQTGLARIHANRNREVNRLDLEAVSFHERVRSGYLQLLDLFPERIVLVDAERSEEEVVLALSAILIERLGLKSAGGNICNQNGV</sequence>
<dbReference type="HAMAP" id="MF_00165">
    <property type="entry name" value="Thymidylate_kinase"/>
    <property type="match status" value="1"/>
</dbReference>
<evidence type="ECO:0000256" key="3">
    <source>
        <dbReference type="ARBA" id="ARBA00017144"/>
    </source>
</evidence>
<evidence type="ECO:0000256" key="11">
    <source>
        <dbReference type="HAMAP-Rule" id="MF_00165"/>
    </source>
</evidence>
<feature type="binding site" evidence="11">
    <location>
        <begin position="13"/>
        <end position="20"/>
    </location>
    <ligand>
        <name>ATP</name>
        <dbReference type="ChEBI" id="CHEBI:30616"/>
    </ligand>
</feature>
<dbReference type="InterPro" id="IPR039430">
    <property type="entry name" value="Thymidylate_kin-like_dom"/>
</dbReference>
<comment type="similarity">
    <text evidence="1 11">Belongs to the thymidylate kinase family.</text>
</comment>
<evidence type="ECO:0000313" key="14">
    <source>
        <dbReference type="Proteomes" id="UP000307943"/>
    </source>
</evidence>
<keyword evidence="14" id="KW-1185">Reference proteome</keyword>
<dbReference type="FunFam" id="3.40.50.300:FF:000225">
    <property type="entry name" value="Thymidylate kinase"/>
    <property type="match status" value="1"/>
</dbReference>
<dbReference type="Pfam" id="PF02223">
    <property type="entry name" value="Thymidylate_kin"/>
    <property type="match status" value="1"/>
</dbReference>
<dbReference type="SUPFAM" id="SSF52540">
    <property type="entry name" value="P-loop containing nucleoside triphosphate hydrolases"/>
    <property type="match status" value="1"/>
</dbReference>
<dbReference type="GO" id="GO:0006227">
    <property type="term" value="P:dUDP biosynthetic process"/>
    <property type="evidence" value="ECO:0007669"/>
    <property type="project" value="TreeGrafter"/>
</dbReference>
<dbReference type="EMBL" id="VDCQ01000057">
    <property type="protein sequence ID" value="TNJ62576.1"/>
    <property type="molecule type" value="Genomic_DNA"/>
</dbReference>
<dbReference type="GO" id="GO:0005524">
    <property type="term" value="F:ATP binding"/>
    <property type="evidence" value="ECO:0007669"/>
    <property type="project" value="UniProtKB-UniRule"/>
</dbReference>
<gene>
    <name evidence="11" type="primary">tmk</name>
    <name evidence="13" type="ORF">FE784_30280</name>
</gene>
<dbReference type="OrthoDB" id="9774907at2"/>
<evidence type="ECO:0000259" key="12">
    <source>
        <dbReference type="Pfam" id="PF02223"/>
    </source>
</evidence>
<evidence type="ECO:0000256" key="4">
    <source>
        <dbReference type="ARBA" id="ARBA00022679"/>
    </source>
</evidence>
<evidence type="ECO:0000256" key="10">
    <source>
        <dbReference type="ARBA" id="ARBA00057735"/>
    </source>
</evidence>
<dbReference type="GO" id="GO:0006233">
    <property type="term" value="P:dTDP biosynthetic process"/>
    <property type="evidence" value="ECO:0007669"/>
    <property type="project" value="InterPro"/>
</dbReference>
<evidence type="ECO:0000256" key="2">
    <source>
        <dbReference type="ARBA" id="ARBA00012980"/>
    </source>
</evidence>
<dbReference type="GO" id="GO:0005829">
    <property type="term" value="C:cytosol"/>
    <property type="evidence" value="ECO:0007669"/>
    <property type="project" value="TreeGrafter"/>
</dbReference>
<organism evidence="13 14">
    <name type="scientific">Paenibacillus hemerocallicola</name>
    <dbReference type="NCBI Taxonomy" id="1172614"/>
    <lineage>
        <taxon>Bacteria</taxon>
        <taxon>Bacillati</taxon>
        <taxon>Bacillota</taxon>
        <taxon>Bacilli</taxon>
        <taxon>Bacillales</taxon>
        <taxon>Paenibacillaceae</taxon>
        <taxon>Paenibacillus</taxon>
    </lineage>
</organism>
<dbReference type="Proteomes" id="UP000307943">
    <property type="component" value="Unassembled WGS sequence"/>
</dbReference>
<dbReference type="EC" id="2.7.4.9" evidence="2 11"/>
<dbReference type="Gene3D" id="3.40.50.300">
    <property type="entry name" value="P-loop containing nucleotide triphosphate hydrolases"/>
    <property type="match status" value="1"/>
</dbReference>
<evidence type="ECO:0000256" key="9">
    <source>
        <dbReference type="ARBA" id="ARBA00048743"/>
    </source>
</evidence>
<dbReference type="AlphaFoldDB" id="A0A5C4T0W7"/>
<evidence type="ECO:0000256" key="8">
    <source>
        <dbReference type="ARBA" id="ARBA00022840"/>
    </source>
</evidence>
<name>A0A5C4T0W7_9BACL</name>
<evidence type="ECO:0000256" key="6">
    <source>
        <dbReference type="ARBA" id="ARBA00022741"/>
    </source>
</evidence>
<protein>
    <recommendedName>
        <fullName evidence="3 11">Thymidylate kinase</fullName>
        <ecNumber evidence="2 11">2.7.4.9</ecNumber>
    </recommendedName>
    <alternativeName>
        <fullName evidence="11">dTMP kinase</fullName>
    </alternativeName>
</protein>
<proteinExistence type="inferred from homology"/>
<comment type="catalytic activity">
    <reaction evidence="9 11">
        <text>dTMP + ATP = dTDP + ADP</text>
        <dbReference type="Rhea" id="RHEA:13517"/>
        <dbReference type="ChEBI" id="CHEBI:30616"/>
        <dbReference type="ChEBI" id="CHEBI:58369"/>
        <dbReference type="ChEBI" id="CHEBI:63528"/>
        <dbReference type="ChEBI" id="CHEBI:456216"/>
        <dbReference type="EC" id="2.7.4.9"/>
    </reaction>
</comment>